<name>A0ABP9G2V7_9MICC</name>
<dbReference type="SMART" id="SM00732">
    <property type="entry name" value="YqgFc"/>
    <property type="match status" value="1"/>
</dbReference>
<dbReference type="CDD" id="cd16964">
    <property type="entry name" value="YqgF"/>
    <property type="match status" value="1"/>
</dbReference>
<evidence type="ECO:0000256" key="5">
    <source>
        <dbReference type="HAMAP-Rule" id="MF_00651"/>
    </source>
</evidence>
<evidence type="ECO:0000256" key="2">
    <source>
        <dbReference type="ARBA" id="ARBA00022517"/>
    </source>
</evidence>
<dbReference type="InterPro" id="IPR005227">
    <property type="entry name" value="YqgF"/>
</dbReference>
<dbReference type="PANTHER" id="PTHR33317:SF4">
    <property type="entry name" value="POLYNUCLEOTIDYL TRANSFERASE, RIBONUCLEASE H-LIKE SUPERFAMILY PROTEIN"/>
    <property type="match status" value="1"/>
</dbReference>
<accession>A0ABP9G2V7</accession>
<keyword evidence="2 5" id="KW-0690">Ribosome biogenesis</keyword>
<comment type="similarity">
    <text evidence="5">Belongs to the YqgF HJR family.</text>
</comment>
<evidence type="ECO:0000256" key="3">
    <source>
        <dbReference type="ARBA" id="ARBA00022722"/>
    </source>
</evidence>
<dbReference type="Gene3D" id="3.30.420.140">
    <property type="entry name" value="YqgF/RNase H-like domain"/>
    <property type="match status" value="1"/>
</dbReference>
<dbReference type="Pfam" id="PF03652">
    <property type="entry name" value="RuvX"/>
    <property type="match status" value="1"/>
</dbReference>
<sequence>MSARAGVRLAVDVGDVRVGLAASDPDALMATPVMTLRRDANRGSDLRMLLKIIADRAAVVVYVGLPLSLSGTETPSTQKARDYAVALASQLAEQASPTQVRLIDERLSTVSAAEKMRAAGVEAKNQRSTIDQAAAVEILTHALDMRSALGREAGTLVEIDPES</sequence>
<dbReference type="HAMAP" id="MF_00651">
    <property type="entry name" value="Nuclease_YqgF"/>
    <property type="match status" value="1"/>
</dbReference>
<comment type="function">
    <text evidence="5">Could be a nuclease involved in processing of the 5'-end of pre-16S rRNA.</text>
</comment>
<dbReference type="SUPFAM" id="SSF53098">
    <property type="entry name" value="Ribonuclease H-like"/>
    <property type="match status" value="1"/>
</dbReference>
<keyword evidence="4 5" id="KW-0378">Hydrolase</keyword>
<protein>
    <recommendedName>
        <fullName evidence="5">Putative pre-16S rRNA nuclease</fullName>
        <ecNumber evidence="5">3.1.-.-</ecNumber>
    </recommendedName>
</protein>
<evidence type="ECO:0000313" key="8">
    <source>
        <dbReference type="Proteomes" id="UP001500368"/>
    </source>
</evidence>
<dbReference type="InterPro" id="IPR037027">
    <property type="entry name" value="YqgF/RNaseH-like_dom_sf"/>
</dbReference>
<gene>
    <name evidence="7" type="primary">ruvX</name>
    <name evidence="7" type="ORF">GCM10025790_26070</name>
</gene>
<reference evidence="8" key="1">
    <citation type="journal article" date="2019" name="Int. J. Syst. Evol. Microbiol.">
        <title>The Global Catalogue of Microorganisms (GCM) 10K type strain sequencing project: providing services to taxonomists for standard genome sequencing and annotation.</title>
        <authorList>
            <consortium name="The Broad Institute Genomics Platform"/>
            <consortium name="The Broad Institute Genome Sequencing Center for Infectious Disease"/>
            <person name="Wu L."/>
            <person name="Ma J."/>
        </authorList>
    </citation>
    <scope>NUCLEOTIDE SEQUENCE [LARGE SCALE GENOMIC DNA]</scope>
    <source>
        <strain evidence="8">JCM 19129</strain>
    </source>
</reference>
<comment type="subcellular location">
    <subcellularLocation>
        <location evidence="5">Cytoplasm</location>
    </subcellularLocation>
</comment>
<organism evidence="7 8">
    <name type="scientific">Nesterenkonia rhizosphaerae</name>
    <dbReference type="NCBI Taxonomy" id="1348272"/>
    <lineage>
        <taxon>Bacteria</taxon>
        <taxon>Bacillati</taxon>
        <taxon>Actinomycetota</taxon>
        <taxon>Actinomycetes</taxon>
        <taxon>Micrococcales</taxon>
        <taxon>Micrococcaceae</taxon>
        <taxon>Nesterenkonia</taxon>
    </lineage>
</organism>
<dbReference type="RefSeq" id="WP_345478435.1">
    <property type="nucleotide sequence ID" value="NZ_BAABLW010000007.1"/>
</dbReference>
<evidence type="ECO:0000256" key="1">
    <source>
        <dbReference type="ARBA" id="ARBA00022490"/>
    </source>
</evidence>
<proteinExistence type="inferred from homology"/>
<dbReference type="InterPro" id="IPR012337">
    <property type="entry name" value="RNaseH-like_sf"/>
</dbReference>
<dbReference type="Proteomes" id="UP001500368">
    <property type="component" value="Unassembled WGS sequence"/>
</dbReference>
<dbReference type="NCBIfam" id="TIGR00250">
    <property type="entry name" value="RNAse_H_YqgF"/>
    <property type="match status" value="1"/>
</dbReference>
<keyword evidence="8" id="KW-1185">Reference proteome</keyword>
<evidence type="ECO:0000259" key="6">
    <source>
        <dbReference type="SMART" id="SM00732"/>
    </source>
</evidence>
<evidence type="ECO:0000256" key="4">
    <source>
        <dbReference type="ARBA" id="ARBA00022801"/>
    </source>
</evidence>
<feature type="domain" description="YqgF/RNase H-like" evidence="6">
    <location>
        <begin position="6"/>
        <end position="112"/>
    </location>
</feature>
<dbReference type="InterPro" id="IPR006641">
    <property type="entry name" value="YqgF/RNaseH-like_dom"/>
</dbReference>
<keyword evidence="1 5" id="KW-0963">Cytoplasm</keyword>
<keyword evidence="3 5" id="KW-0540">Nuclease</keyword>
<evidence type="ECO:0000313" key="7">
    <source>
        <dbReference type="EMBL" id="GAA4926835.1"/>
    </source>
</evidence>
<dbReference type="EMBL" id="BAABLW010000007">
    <property type="protein sequence ID" value="GAA4926835.1"/>
    <property type="molecule type" value="Genomic_DNA"/>
</dbReference>
<dbReference type="EC" id="3.1.-.-" evidence="5"/>
<dbReference type="PANTHER" id="PTHR33317">
    <property type="entry name" value="POLYNUCLEOTIDYL TRANSFERASE, RIBONUCLEASE H-LIKE SUPERFAMILY PROTEIN"/>
    <property type="match status" value="1"/>
</dbReference>
<comment type="caution">
    <text evidence="7">The sequence shown here is derived from an EMBL/GenBank/DDBJ whole genome shotgun (WGS) entry which is preliminary data.</text>
</comment>